<dbReference type="SMART" id="SM00597">
    <property type="entry name" value="ZnF_TTF"/>
    <property type="match status" value="2"/>
</dbReference>
<dbReference type="InterPro" id="IPR006580">
    <property type="entry name" value="Znf_TTF"/>
</dbReference>
<dbReference type="InterPro" id="IPR036051">
    <property type="entry name" value="KRAB_dom_sf"/>
</dbReference>
<organism evidence="4 5">
    <name type="scientific">Heterocephalus glaber</name>
    <name type="common">Naked mole rat</name>
    <dbReference type="NCBI Taxonomy" id="10181"/>
    <lineage>
        <taxon>Eukaryota</taxon>
        <taxon>Metazoa</taxon>
        <taxon>Chordata</taxon>
        <taxon>Craniata</taxon>
        <taxon>Vertebrata</taxon>
        <taxon>Euteleostomi</taxon>
        <taxon>Mammalia</taxon>
        <taxon>Eutheria</taxon>
        <taxon>Euarchontoglires</taxon>
        <taxon>Glires</taxon>
        <taxon>Rodentia</taxon>
        <taxon>Hystricomorpha</taxon>
        <taxon>Bathyergidae</taxon>
        <taxon>Heterocephalus</taxon>
    </lineage>
</organism>
<dbReference type="GeneID" id="101725221"/>
<accession>A0AAX6RKJ8</accession>
<proteinExistence type="predicted"/>
<feature type="domain" description="KRAB" evidence="3">
    <location>
        <begin position="96"/>
        <end position="162"/>
    </location>
</feature>
<reference evidence="5" key="1">
    <citation type="submission" date="2025-08" db="UniProtKB">
        <authorList>
            <consortium name="RefSeq"/>
        </authorList>
    </citation>
    <scope>IDENTIFICATION</scope>
</reference>
<gene>
    <name evidence="5" type="primary">Znf862</name>
</gene>
<evidence type="ECO:0000256" key="1">
    <source>
        <dbReference type="SAM" id="MobiDB-lite"/>
    </source>
</evidence>
<name>A0AAX6RKJ8_HETGA</name>
<dbReference type="PANTHER" id="PTHR46880">
    <property type="entry name" value="RAS-ASSOCIATING DOMAIN-CONTAINING PROTEIN"/>
    <property type="match status" value="1"/>
</dbReference>
<dbReference type="InterPro" id="IPR001909">
    <property type="entry name" value="KRAB"/>
</dbReference>
<dbReference type="PANTHER" id="PTHR46880:SF3">
    <property type="entry name" value="ZINC FINGER PROTEIN 862"/>
    <property type="match status" value="1"/>
</dbReference>
<dbReference type="PROSITE" id="PS50805">
    <property type="entry name" value="KRAB"/>
    <property type="match status" value="2"/>
</dbReference>
<dbReference type="Proteomes" id="UP000694906">
    <property type="component" value="Unplaced"/>
</dbReference>
<dbReference type="InterPro" id="IPR012337">
    <property type="entry name" value="RNaseH-like_sf"/>
</dbReference>
<feature type="compositionally biased region" description="Gly residues" evidence="1">
    <location>
        <begin position="62"/>
        <end position="78"/>
    </location>
</feature>
<dbReference type="AlphaFoldDB" id="A0AAX6RKJ8"/>
<evidence type="ECO:0000256" key="2">
    <source>
        <dbReference type="SAM" id="SignalP"/>
    </source>
</evidence>
<feature type="region of interest" description="Disordered" evidence="1">
    <location>
        <begin position="53"/>
        <end position="92"/>
    </location>
</feature>
<keyword evidence="4" id="KW-1185">Reference proteome</keyword>
<dbReference type="CTD" id="643641"/>
<evidence type="ECO:0000313" key="4">
    <source>
        <dbReference type="Proteomes" id="UP000694906"/>
    </source>
</evidence>
<dbReference type="SUPFAM" id="SSF109640">
    <property type="entry name" value="KRAB domain (Kruppel-associated box)"/>
    <property type="match status" value="2"/>
</dbReference>
<dbReference type="GO" id="GO:0006355">
    <property type="term" value="P:regulation of DNA-templated transcription"/>
    <property type="evidence" value="ECO:0007669"/>
    <property type="project" value="InterPro"/>
</dbReference>
<evidence type="ECO:0000313" key="5">
    <source>
        <dbReference type="RefSeq" id="XP_021096509.1"/>
    </source>
</evidence>
<keyword evidence="2" id="KW-0732">Signal</keyword>
<protein>
    <submittedName>
        <fullName evidence="5">Zinc finger protein 862</fullName>
    </submittedName>
</protein>
<dbReference type="Gene3D" id="6.10.140.140">
    <property type="match status" value="2"/>
</dbReference>
<dbReference type="Pfam" id="PF05699">
    <property type="entry name" value="Dimer_Tnp_hAT"/>
    <property type="match status" value="1"/>
</dbReference>
<feature type="chain" id="PRO_5043545370" evidence="2">
    <location>
        <begin position="23"/>
        <end position="1136"/>
    </location>
</feature>
<evidence type="ECO:0000259" key="3">
    <source>
        <dbReference type="PROSITE" id="PS50805"/>
    </source>
</evidence>
<feature type="region of interest" description="Disordered" evidence="1">
    <location>
        <begin position="1107"/>
        <end position="1136"/>
    </location>
</feature>
<dbReference type="RefSeq" id="XP_021096509.1">
    <property type="nucleotide sequence ID" value="XM_021240850.1"/>
</dbReference>
<dbReference type="CDD" id="cd07765">
    <property type="entry name" value="KRAB_A-box"/>
    <property type="match status" value="2"/>
</dbReference>
<dbReference type="SUPFAM" id="SSF53098">
    <property type="entry name" value="Ribonuclease H-like"/>
    <property type="match status" value="2"/>
</dbReference>
<dbReference type="Pfam" id="PF01352">
    <property type="entry name" value="KRAB"/>
    <property type="match status" value="2"/>
</dbReference>
<dbReference type="SMART" id="SM00349">
    <property type="entry name" value="KRAB"/>
    <property type="match status" value="2"/>
</dbReference>
<dbReference type="GO" id="GO:0046983">
    <property type="term" value="F:protein dimerization activity"/>
    <property type="evidence" value="ECO:0007669"/>
    <property type="project" value="InterPro"/>
</dbReference>
<sequence>MPHGLGEVAAIKLLACTTLVPAQRLCALGEYYYPPTYARVKLPAALPARLGALSSGSPGPPVGRGGSTLRPGRGGRGSTGRESGAMERRESGKAPVTFDDITVYLLQEEWLLLSQQQKDLCGSDKLVAPLGATVAGPNLFGEFGRGSKPWVGDIHSQRSLLGHHSGKNQVGYMKKMDAENLAQDSGPYLPPLKKACLVPSSPEGDTIEGDWTGRSKKPRSIQKSWFVQFPWLIMNEEQTALFCSACRAYPSVRDKRSRLIEGYTGPFKVETLKYHAKSKAHLFCVNALAARDPIWAARFRSIRDGSAGVLAGTEHLFPVNYPMFYPPEPLGDFDKMTKLLPSSRAELEDPERSTAIPALYLDCIADLRQKEISGDSHNSSNINILGDNTIEFCRQGPAEEGLLEVPVVLEKLPAMFEDVAVYFTREEWGLLDKQQKELYRNVMQMNYELLASLGPTAAKPDLISKLERRAAPWIKDPNSLKSGKGHPPACKERPMLHDKSSRLVQGYTGPFKVETLKYHEVSKAHKLCINTVEVKDSSPQATLVPEISSDLMANMEHFFNAAYSIAYHSRPLNDFEKMLQLLQSTGTMILGKYRNRTACTQFIKYISETLKKEILGDIRRSPCVSVLLDSCRDSSNQACMGIYIRYLKELEVKESYITLAPLHSETVDGYFETIIAALDELDIPFRKPGWVVGLGTNGYTMLSCKGGLVEKLQEIIPQLLPVYCVAHQLHLAVVDACGRIDLMKKCDRHIRTVFKFYQSSNKRLSELQDSAAPLEQEIVRLKDLNAVRWVASKRRTLNTLLMSWPALVRHLQTVAEAGGQVGHRAQGLLKLMKGLHFIKFCHFLLDFLSIYRPLAEVCQKEMVLITEVNSELGRAYVALETLRHQAGPKEEEFNASFQDGQLHGVFLDRVEMAEQRFQVDRERMILTGLEYLQQRFDVDRPVQLKNMEVFDTMAWPGGVELVHFGNDDILSLARHFELSLPIGYSEEALLEEWLGLKVAAQNLPFSMLCKNALAQRCRFPLLSKLMAVVVCMPISTSCCERGFKAMNRIRTDERTKLSNEVLNMLMMTAVNGVAVTEYDPQPAIQHWYLTSSGRRFNHVYACAQEPAHSHTGAGPRKKGLGTRKWPITPSGEPWRL</sequence>
<dbReference type="InterPro" id="IPR008906">
    <property type="entry name" value="HATC_C_dom"/>
</dbReference>
<feature type="domain" description="KRAB" evidence="3">
    <location>
        <begin position="414"/>
        <end position="485"/>
    </location>
</feature>
<feature type="signal peptide" evidence="2">
    <location>
        <begin position="1"/>
        <end position="22"/>
    </location>
</feature>